<feature type="transmembrane region" description="Helical" evidence="1">
    <location>
        <begin position="21"/>
        <end position="41"/>
    </location>
</feature>
<accession>A0A455SXV6</accession>
<name>A0A455SXV6_9CHLR</name>
<dbReference type="EMBL" id="AP019377">
    <property type="protein sequence ID" value="BBH92001.1"/>
    <property type="molecule type" value="Genomic_DNA"/>
</dbReference>
<keyword evidence="1" id="KW-0812">Transmembrane</keyword>
<gene>
    <name evidence="2" type="ORF">KTA_02000</name>
</gene>
<keyword evidence="1" id="KW-1133">Transmembrane helix</keyword>
<dbReference type="AlphaFoldDB" id="A0A455SXV6"/>
<sequence>MRPQPQAPSARTRPCEGVQHVAFFFIFVIAALVGSCLGPGLCALRVSHSDPACEARGSQ</sequence>
<evidence type="ECO:0000256" key="1">
    <source>
        <dbReference type="SAM" id="Phobius"/>
    </source>
</evidence>
<reference evidence="2" key="1">
    <citation type="submission" date="2018-12" db="EMBL/GenBank/DDBJ databases">
        <title>Novel natural products biosynthetic potential of the class Ktedonobacteria.</title>
        <authorList>
            <person name="Zheng Y."/>
            <person name="Saitou A."/>
            <person name="Wang C.M."/>
            <person name="Toyoda A."/>
            <person name="Minakuchi Y."/>
            <person name="Sekiguchi Y."/>
            <person name="Ueda K."/>
            <person name="Takano H."/>
            <person name="Sakai Y."/>
            <person name="Yokota A."/>
            <person name="Yabe S."/>
        </authorList>
    </citation>
    <scope>NUCLEOTIDE SEQUENCE</scope>
    <source>
        <strain evidence="2">A3-2</strain>
    </source>
</reference>
<evidence type="ECO:0000313" key="2">
    <source>
        <dbReference type="EMBL" id="BBH92001.1"/>
    </source>
</evidence>
<organism evidence="2">
    <name type="scientific">Thermogemmatispora argillosa</name>
    <dbReference type="NCBI Taxonomy" id="2045280"/>
    <lineage>
        <taxon>Bacteria</taxon>
        <taxon>Bacillati</taxon>
        <taxon>Chloroflexota</taxon>
        <taxon>Ktedonobacteria</taxon>
        <taxon>Thermogemmatisporales</taxon>
        <taxon>Thermogemmatisporaceae</taxon>
        <taxon>Thermogemmatispora</taxon>
    </lineage>
</organism>
<keyword evidence="1" id="KW-0472">Membrane</keyword>
<proteinExistence type="predicted"/>
<protein>
    <submittedName>
        <fullName evidence="2">Uncharacterized protein</fullName>
    </submittedName>
</protein>